<name>A0A2A6B8C2_PRIPA</name>
<accession>A0A8R1UJA8</accession>
<accession>A0A2A6B8C2</accession>
<sequence>MSIHRPLLSLGTGHVPTYHCIEDTPPLIERGCSALTDDLEKNAVAAWKSLNKITCNGENVLALEHLYSLAADSNSNGYRLLSKHIERIFTAAIETSLNEVDCKDGEVRHTALHLILVLSERHVGSIPNIIVSDIVLPSVDLYPHLNLRTTVGHCHVKPILSTIGTERACEHLIIITEQFFESEDWKRRGAALICWAILGREWRNGLMTFLFDLATAHGREKDCKDESSERVHGKKTFEEIIAQPRVPAAADDLLADMFQGGCIRGDSDLLQKMVSSLVTLIDDHVHQVKASALVALVYLHSSVAVHACAVDIIIKLAEQVGWTQFKNDFHQVEPALCALLSSLQPSYRHYGHVCASVQRLCHMVEDNDELTSVLTKMRH</sequence>
<reference evidence="2" key="1">
    <citation type="journal article" date="2008" name="Nat. Genet.">
        <title>The Pristionchus pacificus genome provides a unique perspective on nematode lifestyle and parasitism.</title>
        <authorList>
            <person name="Dieterich C."/>
            <person name="Clifton S.W."/>
            <person name="Schuster L.N."/>
            <person name="Chinwalla A."/>
            <person name="Delehaunty K."/>
            <person name="Dinkelacker I."/>
            <person name="Fulton L."/>
            <person name="Fulton R."/>
            <person name="Godfrey J."/>
            <person name="Minx P."/>
            <person name="Mitreva M."/>
            <person name="Roeseler W."/>
            <person name="Tian H."/>
            <person name="Witte H."/>
            <person name="Yang S.P."/>
            <person name="Wilson R.K."/>
            <person name="Sommer R.J."/>
        </authorList>
    </citation>
    <scope>NUCLEOTIDE SEQUENCE [LARGE SCALE GENOMIC DNA]</scope>
    <source>
        <strain evidence="2">PS312</strain>
    </source>
</reference>
<evidence type="ECO:0000313" key="2">
    <source>
        <dbReference type="Proteomes" id="UP000005239"/>
    </source>
</evidence>
<dbReference type="InterPro" id="IPR016024">
    <property type="entry name" value="ARM-type_fold"/>
</dbReference>
<dbReference type="SUPFAM" id="SSF48371">
    <property type="entry name" value="ARM repeat"/>
    <property type="match status" value="1"/>
</dbReference>
<gene>
    <name evidence="1" type="primary">WBGene00117722</name>
</gene>
<dbReference type="Gene3D" id="1.25.10.10">
    <property type="entry name" value="Leucine-rich Repeat Variant"/>
    <property type="match status" value="1"/>
</dbReference>
<keyword evidence="2" id="KW-1185">Reference proteome</keyword>
<dbReference type="InterPro" id="IPR011989">
    <property type="entry name" value="ARM-like"/>
</dbReference>
<organism evidence="1 2">
    <name type="scientific">Pristionchus pacificus</name>
    <name type="common">Parasitic nematode worm</name>
    <dbReference type="NCBI Taxonomy" id="54126"/>
    <lineage>
        <taxon>Eukaryota</taxon>
        <taxon>Metazoa</taxon>
        <taxon>Ecdysozoa</taxon>
        <taxon>Nematoda</taxon>
        <taxon>Chromadorea</taxon>
        <taxon>Rhabditida</taxon>
        <taxon>Rhabditina</taxon>
        <taxon>Diplogasteromorpha</taxon>
        <taxon>Diplogasteroidea</taxon>
        <taxon>Neodiplogasteridae</taxon>
        <taxon>Pristionchus</taxon>
    </lineage>
</organism>
<evidence type="ECO:0000313" key="1">
    <source>
        <dbReference type="EnsemblMetazoa" id="PPA28168.1"/>
    </source>
</evidence>
<dbReference type="Proteomes" id="UP000005239">
    <property type="component" value="Unassembled WGS sequence"/>
</dbReference>
<proteinExistence type="predicted"/>
<dbReference type="EnsemblMetazoa" id="PPA28168.1">
    <property type="protein sequence ID" value="PPA28168.1"/>
    <property type="gene ID" value="WBGene00117722"/>
</dbReference>
<protein>
    <submittedName>
        <fullName evidence="1">Uncharacterized protein</fullName>
    </submittedName>
</protein>
<reference evidence="1" key="2">
    <citation type="submission" date="2022-06" db="UniProtKB">
        <authorList>
            <consortium name="EnsemblMetazoa"/>
        </authorList>
    </citation>
    <scope>IDENTIFICATION</scope>
    <source>
        <strain evidence="1">PS312</strain>
    </source>
</reference>
<dbReference type="AlphaFoldDB" id="A0A2A6B8C2"/>